<dbReference type="SUPFAM" id="SSF51445">
    <property type="entry name" value="(Trans)glycosidases"/>
    <property type="match status" value="1"/>
</dbReference>
<dbReference type="SMART" id="SM00495">
    <property type="entry name" value="ChtBD3"/>
    <property type="match status" value="2"/>
</dbReference>
<dbReference type="InterPro" id="IPR052750">
    <property type="entry name" value="GH18_Chitinase"/>
</dbReference>
<dbReference type="EMBL" id="JBHLTG010000006">
    <property type="protein sequence ID" value="MFC0681022.1"/>
    <property type="molecule type" value="Genomic_DNA"/>
</dbReference>
<comment type="caution">
    <text evidence="4">The sequence shown here is derived from an EMBL/GenBank/DDBJ whole genome shotgun (WGS) entry which is preliminary data.</text>
</comment>
<dbReference type="PANTHER" id="PTHR42976">
    <property type="entry name" value="BIFUNCTIONAL CHITINASE/LYSOZYME-RELATED"/>
    <property type="match status" value="1"/>
</dbReference>
<feature type="domain" description="Chitin-binding type-3" evidence="3">
    <location>
        <begin position="457"/>
        <end position="505"/>
    </location>
</feature>
<feature type="domain" description="Chitin-binding type-3" evidence="3">
    <location>
        <begin position="389"/>
        <end position="433"/>
    </location>
</feature>
<dbReference type="SUPFAM" id="SSF51055">
    <property type="entry name" value="Carbohydrate binding domain"/>
    <property type="match status" value="2"/>
</dbReference>
<evidence type="ECO:0000313" key="5">
    <source>
        <dbReference type="Proteomes" id="UP001589896"/>
    </source>
</evidence>
<dbReference type="CDD" id="cd06543">
    <property type="entry name" value="GH18_PF-ChiA-like"/>
    <property type="match status" value="1"/>
</dbReference>
<proteinExistence type="predicted"/>
<dbReference type="InterPro" id="IPR017853">
    <property type="entry name" value="GH"/>
</dbReference>
<evidence type="ECO:0000259" key="3">
    <source>
        <dbReference type="SMART" id="SM00495"/>
    </source>
</evidence>
<organism evidence="4 5">
    <name type="scientific">Lysobacter korlensis</name>
    <dbReference type="NCBI Taxonomy" id="553636"/>
    <lineage>
        <taxon>Bacteria</taxon>
        <taxon>Pseudomonadati</taxon>
        <taxon>Pseudomonadota</taxon>
        <taxon>Gammaproteobacteria</taxon>
        <taxon>Lysobacterales</taxon>
        <taxon>Lysobacteraceae</taxon>
        <taxon>Lysobacter</taxon>
    </lineage>
</organism>
<evidence type="ECO:0000256" key="1">
    <source>
        <dbReference type="ARBA" id="ARBA00022801"/>
    </source>
</evidence>
<evidence type="ECO:0000313" key="4">
    <source>
        <dbReference type="EMBL" id="MFC0681022.1"/>
    </source>
</evidence>
<name>A0ABV6RVK8_9GAMM</name>
<evidence type="ECO:0000256" key="2">
    <source>
        <dbReference type="SAM" id="MobiDB-lite"/>
    </source>
</evidence>
<accession>A0ABV6RVK8</accession>
<dbReference type="Proteomes" id="UP001589896">
    <property type="component" value="Unassembled WGS sequence"/>
</dbReference>
<feature type="region of interest" description="Disordered" evidence="2">
    <location>
        <begin position="483"/>
        <end position="504"/>
    </location>
</feature>
<dbReference type="RefSeq" id="WP_386673258.1">
    <property type="nucleotide sequence ID" value="NZ_JBHLTG010000006.1"/>
</dbReference>
<keyword evidence="5" id="KW-1185">Reference proteome</keyword>
<reference evidence="4 5" key="1">
    <citation type="submission" date="2024-09" db="EMBL/GenBank/DDBJ databases">
        <authorList>
            <person name="Sun Q."/>
            <person name="Mori K."/>
        </authorList>
    </citation>
    <scope>NUCLEOTIDE SEQUENCE [LARGE SCALE GENOMIC DNA]</scope>
    <source>
        <strain evidence="4 5">KCTC 23076</strain>
    </source>
</reference>
<gene>
    <name evidence="4" type="ORF">ACFFGH_24595</name>
</gene>
<protein>
    <submittedName>
        <fullName evidence="4">Chitinase</fullName>
    </submittedName>
</protein>
<dbReference type="CDD" id="cd12215">
    <property type="entry name" value="ChiC_BD"/>
    <property type="match status" value="2"/>
</dbReference>
<dbReference type="PANTHER" id="PTHR42976:SF1">
    <property type="entry name" value="GH18 DOMAIN-CONTAINING PROTEIN-RELATED"/>
    <property type="match status" value="1"/>
</dbReference>
<sequence>MSILIRDGRRLSPLRAALALLLVGALAAGGFLAHQTWSSERAVASTKPWFAGYVDVTATPAFAFEQPQTDAGRDVVLSFIVSDGECRPTWGGYFSMDEAAAKLDLDRRIARLKQQEGEIAISFGGLNNDELATTCSDENALARAYSDVLARYGVTTIDFDVEADDLADTAAGERRAKVIAELQRERRDSDGDLAVWLTLPAATFGLTEEGTTAVAQMLDAGVDLAGVNIMTMNFGDSREKRETMGEAAVRSLQATHRQLTALYQLADQELSAQTLWRKLGATPMIGQNDIPTEALSLDDATELNEFATGQGIGRMSMWSLNRDAECGPNYVDVTRVSDACSGVPQDGESFADTLANGFDGRLALAAGHVTKQEPRDPADFVDDPETSPYPIWSEDASYLKGTKIVWHRNVYEAKWWTSGELPDSPVLNEWETPWTLIGPVLENERPVPVPTLPPGTYPDWDGLDTYDKGDRVLFEGSPYQAKWWNQGESPEASHSDPDGSPWTALDIEDVQEELEAATDAAG</sequence>
<dbReference type="InterPro" id="IPR003610">
    <property type="entry name" value="CBM5/12"/>
</dbReference>
<keyword evidence="1" id="KW-0378">Hydrolase</keyword>
<dbReference type="Gene3D" id="3.20.20.80">
    <property type="entry name" value="Glycosidases"/>
    <property type="match status" value="1"/>
</dbReference>
<dbReference type="InterPro" id="IPR036573">
    <property type="entry name" value="CBM_sf_5/12"/>
</dbReference>
<dbReference type="Gene3D" id="2.10.10.20">
    <property type="entry name" value="Carbohydrate-binding module superfamily 5/12"/>
    <property type="match status" value="2"/>
</dbReference>
<dbReference type="Pfam" id="PF02839">
    <property type="entry name" value="CBM_5_12"/>
    <property type="match status" value="1"/>
</dbReference>